<evidence type="ECO:0000313" key="3">
    <source>
        <dbReference type="Proteomes" id="UP000319219"/>
    </source>
</evidence>
<dbReference type="SUPFAM" id="SSF51905">
    <property type="entry name" value="FAD/NAD(P)-binding domain"/>
    <property type="match status" value="1"/>
</dbReference>
<evidence type="ECO:0000313" key="2">
    <source>
        <dbReference type="EMBL" id="TQR97616.1"/>
    </source>
</evidence>
<proteinExistence type="inferred from homology"/>
<evidence type="ECO:0000256" key="1">
    <source>
        <dbReference type="ARBA" id="ARBA00010790"/>
    </source>
</evidence>
<dbReference type="InterPro" id="IPR036188">
    <property type="entry name" value="FAD/NAD-bd_sf"/>
</dbReference>
<organism evidence="2 3">
    <name type="scientific">Paenibacillus ottowii</name>
    <dbReference type="NCBI Taxonomy" id="2315729"/>
    <lineage>
        <taxon>Bacteria</taxon>
        <taxon>Bacillati</taxon>
        <taxon>Bacillota</taxon>
        <taxon>Bacilli</taxon>
        <taxon>Bacillales</taxon>
        <taxon>Paenibacillaceae</taxon>
        <taxon>Paenibacillus</taxon>
    </lineage>
</organism>
<dbReference type="PANTHER" id="PTHR11552">
    <property type="entry name" value="GLUCOSE-METHANOL-CHOLINE GMC OXIDOREDUCTASE"/>
    <property type="match status" value="1"/>
</dbReference>
<accession>A0ABY3B2M4</accession>
<dbReference type="Gene3D" id="3.50.50.60">
    <property type="entry name" value="FAD/NAD(P)-binding domain"/>
    <property type="match status" value="1"/>
</dbReference>
<gene>
    <name evidence="2" type="ORF">FKV70_17535</name>
</gene>
<name>A0ABY3B2M4_9BACL</name>
<protein>
    <submittedName>
        <fullName evidence="2">GMC family oxidoreductase</fullName>
    </submittedName>
</protein>
<dbReference type="PANTHER" id="PTHR11552:SF147">
    <property type="entry name" value="CHOLINE DEHYDROGENASE, MITOCHONDRIAL"/>
    <property type="match status" value="1"/>
</dbReference>
<comment type="caution">
    <text evidence="2">The sequence shown here is derived from an EMBL/GenBank/DDBJ whole genome shotgun (WGS) entry which is preliminary data.</text>
</comment>
<dbReference type="EMBL" id="VIJZ01000007">
    <property type="protein sequence ID" value="TQR97616.1"/>
    <property type="molecule type" value="Genomic_DNA"/>
</dbReference>
<reference evidence="2 3" key="1">
    <citation type="submission" date="2019-07" db="EMBL/GenBank/DDBJ databases">
        <title>Paenibacillus ottowii sp. nov. isolated from a fermentation system processing bovine manure.</title>
        <authorList>
            <person name="Velazquez L.F."/>
            <person name="Rajbanshi S."/>
            <person name="Guan S."/>
            <person name="Hinchee M."/>
            <person name="Welsh A."/>
        </authorList>
    </citation>
    <scope>NUCLEOTIDE SEQUENCE [LARGE SCALE GENOMIC DNA]</scope>
    <source>
        <strain evidence="2 3">MS2379</strain>
    </source>
</reference>
<sequence length="95" mass="10544">MKNKLIYDYIVVGTGPAGAVIAKTLTDDMQTSVLVLEAGENNDKDKPIRDSTFAPELEEQFSPEYFWQGEGIPQNGVDGRSFEWTTGRLLGGRYV</sequence>
<dbReference type="InterPro" id="IPR012132">
    <property type="entry name" value="GMC_OxRdtase"/>
</dbReference>
<keyword evidence="3" id="KW-1185">Reference proteome</keyword>
<dbReference type="Proteomes" id="UP000319219">
    <property type="component" value="Unassembled WGS sequence"/>
</dbReference>
<comment type="similarity">
    <text evidence="1">Belongs to the GMC oxidoreductase family.</text>
</comment>